<comment type="caution">
    <text evidence="2">The sequence shown here is derived from an EMBL/GenBank/DDBJ whole genome shotgun (WGS) entry which is preliminary data.</text>
</comment>
<dbReference type="Gene3D" id="3.40.190.10">
    <property type="entry name" value="Periplasmic binding protein-like II"/>
    <property type="match status" value="1"/>
</dbReference>
<accession>A0A1R1DX96</accession>
<dbReference type="PANTHER" id="PTHR43649:SF12">
    <property type="entry name" value="DIACETYLCHITOBIOSE BINDING PROTEIN DASA"/>
    <property type="match status" value="1"/>
</dbReference>
<sequence>MRKQGRGRSRGFVLTLLSVMLLSVVLSACGGGNKADAPPSQSSEPQPSTETKSSDPVKLEFWTIALQPTFTDYFNKLIADYQSSHPGVTIDWKDYPYDAVTNKLLTSIASGNSPDVVNLNTEFASQMGSKGAVLDLNGFLTDEEKGAYFDGIFNSTVIDGKAYALPWYTGTEVLFMNTKIVKEAGLDPANPPKTMEELADWARQVKAKTGKLGYSQQFASKLLPVNGIPILNDDKTAAAFNTPEMTSMIETIQKNIADGVIMKEDVPFTKQIQYYSGEQVAFELAGPTFINFLKTSAPDVYKNTIAVPLPTGKADVRLSNSMNLVVPAKSKHQKEAVEFAVFVTNAENQTSFSKAANTLPSTKESIKDPFFTETDKSLEAEAKIASANSLDKAVDYMVGVPNAGDINSAIARGLQKIFLNGADVKATVDAMEQEVNGVLKK</sequence>
<evidence type="ECO:0000313" key="2">
    <source>
        <dbReference type="EMBL" id="OMF44217.1"/>
    </source>
</evidence>
<dbReference type="Pfam" id="PF01547">
    <property type="entry name" value="SBP_bac_1"/>
    <property type="match status" value="1"/>
</dbReference>
<protein>
    <submittedName>
        <fullName evidence="2">Sugar ABC transporter substrate-binding protein</fullName>
    </submittedName>
</protein>
<dbReference type="PANTHER" id="PTHR43649">
    <property type="entry name" value="ARABINOSE-BINDING PROTEIN-RELATED"/>
    <property type="match status" value="1"/>
</dbReference>
<name>A0A1R1DX96_9BACL</name>
<gene>
    <name evidence="2" type="ORF">BK138_34905</name>
</gene>
<dbReference type="InterPro" id="IPR050490">
    <property type="entry name" value="Bact_solute-bd_prot1"/>
</dbReference>
<dbReference type="RefSeq" id="WP_076176989.1">
    <property type="nucleotide sequence ID" value="NZ_MRTP01000027.1"/>
</dbReference>
<dbReference type="EMBL" id="MRTP01000027">
    <property type="protein sequence ID" value="OMF44217.1"/>
    <property type="molecule type" value="Genomic_DNA"/>
</dbReference>
<evidence type="ECO:0000313" key="3">
    <source>
        <dbReference type="Proteomes" id="UP000187172"/>
    </source>
</evidence>
<proteinExistence type="predicted"/>
<reference evidence="2 3" key="1">
    <citation type="submission" date="2016-11" db="EMBL/GenBank/DDBJ databases">
        <title>Paenibacillus species isolates.</title>
        <authorList>
            <person name="Beno S.M."/>
        </authorList>
    </citation>
    <scope>NUCLEOTIDE SEQUENCE [LARGE SCALE GENOMIC DNA]</scope>
    <source>
        <strain evidence="2 3">FSL R5-0378</strain>
    </source>
</reference>
<feature type="region of interest" description="Disordered" evidence="1">
    <location>
        <begin position="33"/>
        <end position="54"/>
    </location>
</feature>
<dbReference type="Proteomes" id="UP000187172">
    <property type="component" value="Unassembled WGS sequence"/>
</dbReference>
<keyword evidence="3" id="KW-1185">Reference proteome</keyword>
<dbReference type="InterPro" id="IPR006059">
    <property type="entry name" value="SBP"/>
</dbReference>
<organism evidence="2 3">
    <name type="scientific">Paenibacillus rhizosphaerae</name>
    <dbReference type="NCBI Taxonomy" id="297318"/>
    <lineage>
        <taxon>Bacteria</taxon>
        <taxon>Bacillati</taxon>
        <taxon>Bacillota</taxon>
        <taxon>Bacilli</taxon>
        <taxon>Bacillales</taxon>
        <taxon>Paenibacillaceae</taxon>
        <taxon>Paenibacillus</taxon>
    </lineage>
</organism>
<dbReference type="PROSITE" id="PS51257">
    <property type="entry name" value="PROKAR_LIPOPROTEIN"/>
    <property type="match status" value="1"/>
</dbReference>
<feature type="compositionally biased region" description="Low complexity" evidence="1">
    <location>
        <begin position="38"/>
        <end position="51"/>
    </location>
</feature>
<evidence type="ECO:0000256" key="1">
    <source>
        <dbReference type="SAM" id="MobiDB-lite"/>
    </source>
</evidence>
<dbReference type="STRING" id="297318.BK138_34905"/>
<dbReference type="SUPFAM" id="SSF53850">
    <property type="entry name" value="Periplasmic binding protein-like II"/>
    <property type="match status" value="1"/>
</dbReference>
<dbReference type="AlphaFoldDB" id="A0A1R1DX96"/>
<dbReference type="CDD" id="cd13585">
    <property type="entry name" value="PBP2_TMBP_like"/>
    <property type="match status" value="1"/>
</dbReference>